<dbReference type="InterPro" id="IPR008969">
    <property type="entry name" value="CarboxyPept-like_regulatory"/>
</dbReference>
<dbReference type="AlphaFoldDB" id="A0A430K496"/>
<evidence type="ECO:0000313" key="4">
    <source>
        <dbReference type="Proteomes" id="UP000267585"/>
    </source>
</evidence>
<dbReference type="Pfam" id="PF13715">
    <property type="entry name" value="CarbopepD_reg_2"/>
    <property type="match status" value="1"/>
</dbReference>
<dbReference type="Gene3D" id="2.60.40.1120">
    <property type="entry name" value="Carboxypeptidase-like, regulatory domain"/>
    <property type="match status" value="1"/>
</dbReference>
<dbReference type="NCBIfam" id="TIGR04056">
    <property type="entry name" value="OMP_RagA_SusC"/>
    <property type="match status" value="1"/>
</dbReference>
<keyword evidence="4" id="KW-1185">Reference proteome</keyword>
<dbReference type="NCBIfam" id="TIGR04057">
    <property type="entry name" value="SusC_RagA_signa"/>
    <property type="match status" value="1"/>
</dbReference>
<keyword evidence="1" id="KW-0998">Cell outer membrane</keyword>
<dbReference type="SUPFAM" id="SSF49464">
    <property type="entry name" value="Carboxypeptidase regulatory domain-like"/>
    <property type="match status" value="1"/>
</dbReference>
<feature type="domain" description="TonB-dependent receptor plug" evidence="2">
    <location>
        <begin position="158"/>
        <end position="264"/>
    </location>
</feature>
<protein>
    <submittedName>
        <fullName evidence="3">TonB-dependent receptor</fullName>
    </submittedName>
</protein>
<dbReference type="PROSITE" id="PS52016">
    <property type="entry name" value="TONB_DEPENDENT_REC_3"/>
    <property type="match status" value="1"/>
</dbReference>
<evidence type="ECO:0000256" key="1">
    <source>
        <dbReference type="PROSITE-ProRule" id="PRU01360"/>
    </source>
</evidence>
<dbReference type="RefSeq" id="WP_126161931.1">
    <property type="nucleotide sequence ID" value="NZ_RQPJ01000003.1"/>
</dbReference>
<evidence type="ECO:0000313" key="3">
    <source>
        <dbReference type="EMBL" id="RTE53943.1"/>
    </source>
</evidence>
<comment type="subcellular location">
    <subcellularLocation>
        <location evidence="1">Cell outer membrane</location>
        <topology evidence="1">Multi-pass membrane protein</topology>
    </subcellularLocation>
</comment>
<reference evidence="3 4" key="1">
    <citation type="submission" date="2018-11" db="EMBL/GenBank/DDBJ databases">
        <title>Arenibacter aquaticus sp.nov., a marine bacterium isolated from surface seawater in the South China Sea.</title>
        <authorList>
            <person name="Guo J."/>
            <person name="Sun J."/>
        </authorList>
    </citation>
    <scope>NUCLEOTIDE SEQUENCE [LARGE SCALE GENOMIC DNA]</scope>
    <source>
        <strain evidence="3 4">GUO666</strain>
    </source>
</reference>
<keyword evidence="1" id="KW-0472">Membrane</keyword>
<name>A0A430K496_9FLAO</name>
<gene>
    <name evidence="3" type="ORF">EHW67_08395</name>
</gene>
<dbReference type="Pfam" id="PF07715">
    <property type="entry name" value="Plug"/>
    <property type="match status" value="1"/>
</dbReference>
<dbReference type="SUPFAM" id="SSF56935">
    <property type="entry name" value="Porins"/>
    <property type="match status" value="1"/>
</dbReference>
<comment type="caution">
    <text evidence="3">The sequence shown here is derived from an EMBL/GenBank/DDBJ whole genome shotgun (WGS) entry which is preliminary data.</text>
</comment>
<keyword evidence="3" id="KW-0675">Receptor</keyword>
<dbReference type="GO" id="GO:0009279">
    <property type="term" value="C:cell outer membrane"/>
    <property type="evidence" value="ECO:0007669"/>
    <property type="project" value="UniProtKB-SubCell"/>
</dbReference>
<keyword evidence="1" id="KW-1134">Transmembrane beta strand</keyword>
<dbReference type="EMBL" id="RQPJ01000003">
    <property type="protein sequence ID" value="RTE53943.1"/>
    <property type="molecule type" value="Genomic_DNA"/>
</dbReference>
<dbReference type="InterPro" id="IPR023997">
    <property type="entry name" value="TonB-dep_OMP_SusC/RagA_CS"/>
</dbReference>
<dbReference type="InterPro" id="IPR039426">
    <property type="entry name" value="TonB-dep_rcpt-like"/>
</dbReference>
<dbReference type="FunFam" id="2.170.130.10:FF:000003">
    <property type="entry name" value="SusC/RagA family TonB-linked outer membrane protein"/>
    <property type="match status" value="1"/>
</dbReference>
<keyword evidence="1" id="KW-0812">Transmembrane</keyword>
<evidence type="ECO:0000259" key="2">
    <source>
        <dbReference type="Pfam" id="PF07715"/>
    </source>
</evidence>
<organism evidence="3 4">
    <name type="scientific">Arenibacter aquaticus</name>
    <dbReference type="NCBI Taxonomy" id="2489054"/>
    <lineage>
        <taxon>Bacteria</taxon>
        <taxon>Pseudomonadati</taxon>
        <taxon>Bacteroidota</taxon>
        <taxon>Flavobacteriia</taxon>
        <taxon>Flavobacteriales</taxon>
        <taxon>Flavobacteriaceae</taxon>
        <taxon>Arenibacter</taxon>
    </lineage>
</organism>
<keyword evidence="1" id="KW-0813">Transport</keyword>
<dbReference type="Proteomes" id="UP000267585">
    <property type="component" value="Unassembled WGS sequence"/>
</dbReference>
<dbReference type="Gene3D" id="2.170.130.10">
    <property type="entry name" value="TonB-dependent receptor, plug domain"/>
    <property type="match status" value="1"/>
</dbReference>
<dbReference type="InterPro" id="IPR012910">
    <property type="entry name" value="Plug_dom"/>
</dbReference>
<accession>A0A430K496</accession>
<dbReference type="InterPro" id="IPR023996">
    <property type="entry name" value="TonB-dep_OMP_SusC/RagA"/>
</dbReference>
<dbReference type="InterPro" id="IPR037066">
    <property type="entry name" value="Plug_dom_sf"/>
</dbReference>
<dbReference type="OrthoDB" id="9768177at2"/>
<comment type="similarity">
    <text evidence="1">Belongs to the TonB-dependent receptor family.</text>
</comment>
<proteinExistence type="inferred from homology"/>
<sequence length="1076" mass="119328">MQKKLRYKQLLILHLLAERKKNMARAVLVFLLFSSVDAMASALSSNDYVKTVDGVFGSSTSMMQQQGVVLGTVTGSDGIAILGVTVSIKGTDKGVVTDFDGKYTLKNVPEDAVLVFSYLGMESQEIPVSGKSVVDVTMKNSIEELEEIVVVGYGKQDKLSVTGSVADIKTEGIKQSPSPNVVGALTGRLPGLVTVQSSGRPGAEGYGIYLRGLSTTNGSSPLILIDGVPRDNITQLDPNEIENVTVLKDASATAVFGVRGANGVILVTTRVGNTEEPSIDFSYETGMQYLTYKTEMLDSWDYAAMRNQALINDGYAPKYSDRQIALMKAGTSPFYPNTDWYEIMTNDFAPINRYNVNMSGGNKRFKYFFNAGLLDQKSFYNALPKDELGYDPQFKLTRYNFRTNVEMKVNNWISAGVNLAGYLSKVNGTTAQASQIYVGINSMTPVTPGPLSPAGWEEYGIPEGNPINPDGVSYKNPYALLNYRGYNSSESNNLNTTANIDFDLGMITKGLSSKMMVSFDTYSSSTLNGKKSYNSYQFDINEEQTLEGETYDLIEFTPEQEPQFYPITLSKGSSFRYKTNLQWIINYNRTFNSTHKVSGMILAQRDNSEAAGGSSENLLPYNYMGVAGRATYGYKNRYLAEFNVGYNGSEQFAPGNRFGVFPAGSLGWVVSNEPFMKSVDFLSNFKLRASYGKVGSDNIGGSRFLYLDKMNVGTSGRIATISDLFVTESLLGNPNITWEVAYKQNYGINLGFFKNSLTLAVDAFKERRENILITRQTVPEVTGLSTIYPKANLGIVENKGFEVELGYSKQFTKDFSMGIRNTFSYAKNKNVFADEASQGDDYYLQYRKQGLSIGQYTGKIVDWDSPGNGYYISLEEIDETTYSGAKPRLGDLKYLDLNGDGNIGPEDNDVIGYPTVPQVSYSSILNIAYKGFDLSLMFQGAAQVTKNFTASGVWEYGDPGYYFEYQQNHWTQERWENGETISYPALASFKRNNNHTINSFFTTDVSYLRLKNVEIGFTFPKSLCENLGLQKIRIYTNGSNLATWTKNRFSHLDPEIGRSPLIPITQIFNFGVNVKI</sequence>